<gene>
    <name evidence="13" type="ORF">Vau01_082750</name>
</gene>
<dbReference type="InterPro" id="IPR050482">
    <property type="entry name" value="Sensor_HK_TwoCompSys"/>
</dbReference>
<dbReference type="EMBL" id="BOPG01000059">
    <property type="protein sequence ID" value="GIJ60759.1"/>
    <property type="molecule type" value="Genomic_DNA"/>
</dbReference>
<organism evidence="13 14">
    <name type="scientific">Virgisporangium aurantiacum</name>
    <dbReference type="NCBI Taxonomy" id="175570"/>
    <lineage>
        <taxon>Bacteria</taxon>
        <taxon>Bacillati</taxon>
        <taxon>Actinomycetota</taxon>
        <taxon>Actinomycetes</taxon>
        <taxon>Micromonosporales</taxon>
        <taxon>Micromonosporaceae</taxon>
        <taxon>Virgisporangium</taxon>
    </lineage>
</organism>
<evidence type="ECO:0000256" key="7">
    <source>
        <dbReference type="ARBA" id="ARBA00022840"/>
    </source>
</evidence>
<dbReference type="PANTHER" id="PTHR24421:SF10">
    <property type="entry name" value="NITRATE_NITRITE SENSOR PROTEIN NARQ"/>
    <property type="match status" value="1"/>
</dbReference>
<evidence type="ECO:0000256" key="10">
    <source>
        <dbReference type="SAM" id="Phobius"/>
    </source>
</evidence>
<proteinExistence type="predicted"/>
<dbReference type="InterPro" id="IPR011712">
    <property type="entry name" value="Sig_transdc_His_kin_sub3_dim/P"/>
</dbReference>
<feature type="transmembrane region" description="Helical" evidence="10">
    <location>
        <begin position="119"/>
        <end position="137"/>
    </location>
</feature>
<dbReference type="EC" id="2.7.13.3" evidence="2"/>
<keyword evidence="10" id="KW-0812">Transmembrane</keyword>
<evidence type="ECO:0000256" key="4">
    <source>
        <dbReference type="ARBA" id="ARBA00022679"/>
    </source>
</evidence>
<evidence type="ECO:0000256" key="8">
    <source>
        <dbReference type="ARBA" id="ARBA00023012"/>
    </source>
</evidence>
<keyword evidence="14" id="KW-1185">Reference proteome</keyword>
<evidence type="ECO:0000256" key="1">
    <source>
        <dbReference type="ARBA" id="ARBA00000085"/>
    </source>
</evidence>
<keyword evidence="4" id="KW-0808">Transferase</keyword>
<evidence type="ECO:0000256" key="2">
    <source>
        <dbReference type="ARBA" id="ARBA00012438"/>
    </source>
</evidence>
<reference evidence="13" key="1">
    <citation type="submission" date="2021-01" db="EMBL/GenBank/DDBJ databases">
        <title>Whole genome shotgun sequence of Virgisporangium aurantiacum NBRC 16421.</title>
        <authorList>
            <person name="Komaki H."/>
            <person name="Tamura T."/>
        </authorList>
    </citation>
    <scope>NUCLEOTIDE SEQUENCE</scope>
    <source>
        <strain evidence="13">NBRC 16421</strain>
    </source>
</reference>
<comment type="caution">
    <text evidence="13">The sequence shown here is derived from an EMBL/GenBank/DDBJ whole genome shotgun (WGS) entry which is preliminary data.</text>
</comment>
<keyword evidence="8" id="KW-0902">Two-component regulatory system</keyword>
<keyword evidence="10" id="KW-0472">Membrane</keyword>
<dbReference type="GO" id="GO:0000155">
    <property type="term" value="F:phosphorelay sensor kinase activity"/>
    <property type="evidence" value="ECO:0007669"/>
    <property type="project" value="InterPro"/>
</dbReference>
<feature type="compositionally biased region" description="Low complexity" evidence="9">
    <location>
        <begin position="232"/>
        <end position="252"/>
    </location>
</feature>
<dbReference type="Proteomes" id="UP000612585">
    <property type="component" value="Unassembled WGS sequence"/>
</dbReference>
<keyword evidence="3" id="KW-0597">Phosphoprotein</keyword>
<dbReference type="Pfam" id="PF02518">
    <property type="entry name" value="HATPase_c"/>
    <property type="match status" value="1"/>
</dbReference>
<evidence type="ECO:0000256" key="9">
    <source>
        <dbReference type="SAM" id="MobiDB-lite"/>
    </source>
</evidence>
<evidence type="ECO:0000259" key="11">
    <source>
        <dbReference type="Pfam" id="PF02518"/>
    </source>
</evidence>
<dbReference type="InterPro" id="IPR036890">
    <property type="entry name" value="HATPase_C_sf"/>
</dbReference>
<dbReference type="AlphaFoldDB" id="A0A8J4E466"/>
<dbReference type="SUPFAM" id="SSF55874">
    <property type="entry name" value="ATPase domain of HSP90 chaperone/DNA topoisomerase II/histidine kinase"/>
    <property type="match status" value="1"/>
</dbReference>
<evidence type="ECO:0000256" key="3">
    <source>
        <dbReference type="ARBA" id="ARBA00022553"/>
    </source>
</evidence>
<dbReference type="InterPro" id="IPR003594">
    <property type="entry name" value="HATPase_dom"/>
</dbReference>
<dbReference type="GO" id="GO:0005524">
    <property type="term" value="F:ATP binding"/>
    <property type="evidence" value="ECO:0007669"/>
    <property type="project" value="UniProtKB-KW"/>
</dbReference>
<name>A0A8J4E466_9ACTN</name>
<dbReference type="Gene3D" id="3.30.565.10">
    <property type="entry name" value="Histidine kinase-like ATPase, C-terminal domain"/>
    <property type="match status" value="1"/>
</dbReference>
<accession>A0A8J4E466</accession>
<feature type="transmembrane region" description="Helical" evidence="10">
    <location>
        <begin position="59"/>
        <end position="84"/>
    </location>
</feature>
<keyword evidence="5" id="KW-0547">Nucleotide-binding</keyword>
<sequence>MLPVAVDVAVAVVAAVMGAALAFADPNVGTRFVTAPAWVYAVAQAAAAAMLLVRRRYPYTATLAIAAISLFAPAWAAFLIPYAVTAYASGPRSRQWGAVGLLATAFLVGMHAWAVDDPFTAPAVIFVSALLGMYFNARRSLVAELTGRAERAERERLLLAEQARADERIRLAGEMHDVVTHRINLMVLQAGALRVSSTDPAARAAAEELRVAGCQALAELRDLVGVLRNGQPGPAADGGKPTGTTDPGTEPGLESLVDDSRAVGLPVCLAEDGDPAVVAPTVRRTLFRVVQESLTNVHKHAPGADATVSVHYGRDSVRATVSNTPPRRPPDADLTAAGGGSGLAGLRHRVEVVGGTLSAGSTSDGGFTVRATLPVYVPTAVRR</sequence>
<feature type="region of interest" description="Disordered" evidence="9">
    <location>
        <begin position="321"/>
        <end position="340"/>
    </location>
</feature>
<dbReference type="PANTHER" id="PTHR24421">
    <property type="entry name" value="NITRATE/NITRITE SENSOR PROTEIN NARX-RELATED"/>
    <property type="match status" value="1"/>
</dbReference>
<dbReference type="Pfam" id="PF07730">
    <property type="entry name" value="HisKA_3"/>
    <property type="match status" value="1"/>
</dbReference>
<keyword evidence="10" id="KW-1133">Transmembrane helix</keyword>
<evidence type="ECO:0000313" key="14">
    <source>
        <dbReference type="Proteomes" id="UP000612585"/>
    </source>
</evidence>
<feature type="domain" description="Signal transduction histidine kinase subgroup 3 dimerisation and phosphoacceptor" evidence="12">
    <location>
        <begin position="167"/>
        <end position="230"/>
    </location>
</feature>
<keyword evidence="6" id="KW-0418">Kinase</keyword>
<comment type="catalytic activity">
    <reaction evidence="1">
        <text>ATP + protein L-histidine = ADP + protein N-phospho-L-histidine.</text>
        <dbReference type="EC" id="2.7.13.3"/>
    </reaction>
</comment>
<dbReference type="CDD" id="cd16917">
    <property type="entry name" value="HATPase_UhpB-NarQ-NarX-like"/>
    <property type="match status" value="1"/>
</dbReference>
<keyword evidence="7" id="KW-0067">ATP-binding</keyword>
<feature type="transmembrane region" description="Helical" evidence="10">
    <location>
        <begin position="96"/>
        <end position="113"/>
    </location>
</feature>
<evidence type="ECO:0000259" key="12">
    <source>
        <dbReference type="Pfam" id="PF07730"/>
    </source>
</evidence>
<evidence type="ECO:0000313" key="13">
    <source>
        <dbReference type="EMBL" id="GIJ60759.1"/>
    </source>
</evidence>
<feature type="domain" description="Histidine kinase/HSP90-like ATPase" evidence="11">
    <location>
        <begin position="283"/>
        <end position="375"/>
    </location>
</feature>
<dbReference type="GO" id="GO:0046983">
    <property type="term" value="F:protein dimerization activity"/>
    <property type="evidence" value="ECO:0007669"/>
    <property type="project" value="InterPro"/>
</dbReference>
<dbReference type="Gene3D" id="1.20.5.1930">
    <property type="match status" value="1"/>
</dbReference>
<feature type="transmembrane region" description="Helical" evidence="10">
    <location>
        <begin position="35"/>
        <end position="53"/>
    </location>
</feature>
<evidence type="ECO:0000256" key="5">
    <source>
        <dbReference type="ARBA" id="ARBA00022741"/>
    </source>
</evidence>
<feature type="transmembrane region" description="Helical" evidence="10">
    <location>
        <begin position="6"/>
        <end position="23"/>
    </location>
</feature>
<dbReference type="GO" id="GO:0016020">
    <property type="term" value="C:membrane"/>
    <property type="evidence" value="ECO:0007669"/>
    <property type="project" value="InterPro"/>
</dbReference>
<evidence type="ECO:0000256" key="6">
    <source>
        <dbReference type="ARBA" id="ARBA00022777"/>
    </source>
</evidence>
<feature type="region of interest" description="Disordered" evidence="9">
    <location>
        <begin position="228"/>
        <end position="255"/>
    </location>
</feature>
<protein>
    <recommendedName>
        <fullName evidence="2">histidine kinase</fullName>
        <ecNumber evidence="2">2.7.13.3</ecNumber>
    </recommendedName>
</protein>